<dbReference type="AlphaFoldDB" id="A0A0E9WU93"/>
<evidence type="ECO:0000313" key="1">
    <source>
        <dbReference type="EMBL" id="JAH93967.1"/>
    </source>
</evidence>
<reference evidence="1" key="1">
    <citation type="submission" date="2014-11" db="EMBL/GenBank/DDBJ databases">
        <authorList>
            <person name="Amaro Gonzalez C."/>
        </authorList>
    </citation>
    <scope>NUCLEOTIDE SEQUENCE</scope>
</reference>
<proteinExistence type="predicted"/>
<protein>
    <submittedName>
        <fullName evidence="1">Uncharacterized protein</fullName>
    </submittedName>
</protein>
<organism evidence="1">
    <name type="scientific">Anguilla anguilla</name>
    <name type="common">European freshwater eel</name>
    <name type="synonym">Muraena anguilla</name>
    <dbReference type="NCBI Taxonomy" id="7936"/>
    <lineage>
        <taxon>Eukaryota</taxon>
        <taxon>Metazoa</taxon>
        <taxon>Chordata</taxon>
        <taxon>Craniata</taxon>
        <taxon>Vertebrata</taxon>
        <taxon>Euteleostomi</taxon>
        <taxon>Actinopterygii</taxon>
        <taxon>Neopterygii</taxon>
        <taxon>Teleostei</taxon>
        <taxon>Anguilliformes</taxon>
        <taxon>Anguillidae</taxon>
        <taxon>Anguilla</taxon>
    </lineage>
</organism>
<reference evidence="1" key="2">
    <citation type="journal article" date="2015" name="Fish Shellfish Immunol.">
        <title>Early steps in the European eel (Anguilla anguilla)-Vibrio vulnificus interaction in the gills: Role of the RtxA13 toxin.</title>
        <authorList>
            <person name="Callol A."/>
            <person name="Pajuelo D."/>
            <person name="Ebbesson L."/>
            <person name="Teles M."/>
            <person name="MacKenzie S."/>
            <person name="Amaro C."/>
        </authorList>
    </citation>
    <scope>NUCLEOTIDE SEQUENCE</scope>
</reference>
<name>A0A0E9WU93_ANGAN</name>
<accession>A0A0E9WU93</accession>
<sequence>MFSFLWSVQPKYCSSFKQRQIIIFKFHCIVLV</sequence>
<dbReference type="EMBL" id="GBXM01014610">
    <property type="protein sequence ID" value="JAH93967.1"/>
    <property type="molecule type" value="Transcribed_RNA"/>
</dbReference>